<sequence length="124" mass="13850">MVPKNPSLYHKIMQGIASQLPKKFQPVFLHPAGPTTIFFWAPTFKWGLVMAGLGDINRPVDTISLGQTTSLMLTGFIWVRYSLVIIPVNYNLLSVNLFVGLTNAYNFSRALKYQMIEGANKTDG</sequence>
<name>A0ACC2Q1A1_9HYME</name>
<proteinExistence type="predicted"/>
<organism evidence="1 2">
    <name type="scientific">Eretmocerus hayati</name>
    <dbReference type="NCBI Taxonomy" id="131215"/>
    <lineage>
        <taxon>Eukaryota</taxon>
        <taxon>Metazoa</taxon>
        <taxon>Ecdysozoa</taxon>
        <taxon>Arthropoda</taxon>
        <taxon>Hexapoda</taxon>
        <taxon>Insecta</taxon>
        <taxon>Pterygota</taxon>
        <taxon>Neoptera</taxon>
        <taxon>Endopterygota</taxon>
        <taxon>Hymenoptera</taxon>
        <taxon>Apocrita</taxon>
        <taxon>Proctotrupomorpha</taxon>
        <taxon>Chalcidoidea</taxon>
        <taxon>Aphelinidae</taxon>
        <taxon>Aphelininae</taxon>
        <taxon>Eretmocerus</taxon>
    </lineage>
</organism>
<evidence type="ECO:0000313" key="1">
    <source>
        <dbReference type="EMBL" id="KAJ8687840.1"/>
    </source>
</evidence>
<keyword evidence="2" id="KW-1185">Reference proteome</keyword>
<protein>
    <submittedName>
        <fullName evidence="1">Uncharacterized protein</fullName>
    </submittedName>
</protein>
<evidence type="ECO:0000313" key="2">
    <source>
        <dbReference type="Proteomes" id="UP001239111"/>
    </source>
</evidence>
<reference evidence="1" key="1">
    <citation type="submission" date="2023-04" db="EMBL/GenBank/DDBJ databases">
        <title>A chromosome-level genome assembly of the parasitoid wasp Eretmocerus hayati.</title>
        <authorList>
            <person name="Zhong Y."/>
            <person name="Liu S."/>
            <person name="Liu Y."/>
        </authorList>
    </citation>
    <scope>NUCLEOTIDE SEQUENCE</scope>
    <source>
        <strain evidence="1">ZJU_SS_LIU_2023</strain>
    </source>
</reference>
<dbReference type="EMBL" id="CM056741">
    <property type="protein sequence ID" value="KAJ8687840.1"/>
    <property type="molecule type" value="Genomic_DNA"/>
</dbReference>
<dbReference type="Proteomes" id="UP001239111">
    <property type="component" value="Chromosome 1"/>
</dbReference>
<accession>A0ACC2Q1A1</accession>
<gene>
    <name evidence="1" type="ORF">QAD02_023635</name>
</gene>
<comment type="caution">
    <text evidence="1">The sequence shown here is derived from an EMBL/GenBank/DDBJ whole genome shotgun (WGS) entry which is preliminary data.</text>
</comment>